<feature type="transmembrane region" description="Helical" evidence="1">
    <location>
        <begin position="46"/>
        <end position="70"/>
    </location>
</feature>
<name>A0A077UNN5_9HEMI</name>
<evidence type="ECO:0000256" key="1">
    <source>
        <dbReference type="SAM" id="Phobius"/>
    </source>
</evidence>
<protein>
    <submittedName>
        <fullName evidence="2">NADH-ubiquinone oxidoreductase chain 6</fullName>
        <ecNumber evidence="2">1.6.5.3</ecNumber>
    </submittedName>
</protein>
<dbReference type="AlphaFoldDB" id="A0A077UNN5"/>
<dbReference type="EC" id="1.6.5.3" evidence="2"/>
<reference evidence="2" key="1">
    <citation type="journal article" date="2014" name="Genome Biol. Evol.">
        <title>Small but powerful, the primary endosymbiont of moss bugs, Candidatus Evansia muelleri, holds a reduced genome with large biosynthetic capabilities.</title>
        <authorList>
            <person name="Santos-Garcia D."/>
            <person name="Moya A."/>
            <person name="Latorre A."/>
            <person name="Gibbs G."/>
            <person name="Hartung V."/>
            <person name="Konrad D."/>
            <person name="Kuechler S.M."/>
            <person name="Silva F.J."/>
        </authorList>
    </citation>
    <scope>NUCLEOTIDE SEQUENCE</scope>
    <source>
        <strain evidence="2">OF</strain>
    </source>
</reference>
<gene>
    <name evidence="2" type="primary">ND6</name>
</gene>
<sequence>MTIILANMAMSTLFLFTAHPLVMGMVIMMQTLLTCLMINLINQSNWIAFMVFLLIMGGLLILFLYIISIAPNEMNQNSPLTTSKTLVIIAAITFIVMTTQMWDMKHFNEMCSNSPLIQMKLSESPLFMKLFDHSMSSMVILLMLILFLNLCIMISLVSIESGPLRLSL</sequence>
<keyword evidence="2" id="KW-0830">Ubiquinone</keyword>
<dbReference type="GO" id="GO:0016491">
    <property type="term" value="F:oxidoreductase activity"/>
    <property type="evidence" value="ECO:0007669"/>
    <property type="project" value="UniProtKB-KW"/>
</dbReference>
<keyword evidence="2" id="KW-0496">Mitochondrion</keyword>
<feature type="transmembrane region" description="Helical" evidence="1">
    <location>
        <begin position="12"/>
        <end position="40"/>
    </location>
</feature>
<keyword evidence="1" id="KW-0472">Membrane</keyword>
<feature type="transmembrane region" description="Helical" evidence="1">
    <location>
        <begin position="138"/>
        <end position="159"/>
    </location>
</feature>
<proteinExistence type="predicted"/>
<accession>A0A077UNN5</accession>
<dbReference type="EMBL" id="LK054492">
    <property type="protein sequence ID" value="CDR49922.1"/>
    <property type="molecule type" value="Genomic_DNA"/>
</dbReference>
<feature type="transmembrane region" description="Helical" evidence="1">
    <location>
        <begin position="82"/>
        <end position="102"/>
    </location>
</feature>
<keyword evidence="2" id="KW-0560">Oxidoreductase</keyword>
<keyword evidence="1" id="KW-0812">Transmembrane</keyword>
<organism evidence="2">
    <name type="scientific">Xenophyes cascus</name>
    <dbReference type="NCBI Taxonomy" id="984453"/>
    <lineage>
        <taxon>Eukaryota</taxon>
        <taxon>Metazoa</taxon>
        <taxon>Ecdysozoa</taxon>
        <taxon>Arthropoda</taxon>
        <taxon>Hexapoda</taxon>
        <taxon>Insecta</taxon>
        <taxon>Pterygota</taxon>
        <taxon>Neoptera</taxon>
        <taxon>Paraneoptera</taxon>
        <taxon>Hemiptera</taxon>
        <taxon>Coleorrhyncha</taxon>
        <taxon>Peloridiidae</taxon>
        <taxon>Xenophyes</taxon>
    </lineage>
</organism>
<geneLocation type="mitochondrion" evidence="2"/>
<keyword evidence="1" id="KW-1133">Transmembrane helix</keyword>
<evidence type="ECO:0000313" key="2">
    <source>
        <dbReference type="EMBL" id="CDR49922.1"/>
    </source>
</evidence>